<dbReference type="EMBL" id="FOKK01000004">
    <property type="protein sequence ID" value="SFB10496.1"/>
    <property type="molecule type" value="Genomic_DNA"/>
</dbReference>
<evidence type="ECO:0000313" key="1">
    <source>
        <dbReference type="EMBL" id="SFB10496.1"/>
    </source>
</evidence>
<accession>A0A1I0YCJ7</accession>
<evidence type="ECO:0000313" key="2">
    <source>
        <dbReference type="Proteomes" id="UP000198790"/>
    </source>
</evidence>
<dbReference type="RefSeq" id="WP_092895703.1">
    <property type="nucleotide sequence ID" value="NZ_FOKK01000004.1"/>
</dbReference>
<dbReference type="AlphaFoldDB" id="A0A1I0YCJ7"/>
<organism evidence="1 2">
    <name type="scientific">Algoriphagus aquimarinus</name>
    <dbReference type="NCBI Taxonomy" id="237018"/>
    <lineage>
        <taxon>Bacteria</taxon>
        <taxon>Pseudomonadati</taxon>
        <taxon>Bacteroidota</taxon>
        <taxon>Cytophagia</taxon>
        <taxon>Cytophagales</taxon>
        <taxon>Cyclobacteriaceae</taxon>
        <taxon>Algoriphagus</taxon>
    </lineage>
</organism>
<dbReference type="OrthoDB" id="823609at2"/>
<sequence length="161" mass="18211">MITQKEMLTHFLPILEKSGKRYKKKSMVRAKKAQAGLLVVTKTSDGDETQNTAEAGDWLVENQTSTNELYLVKAETFKKKYTLVQSLEQGWGCYQPKGETTGIIVAKEHLEAFGATNVMEFQAPWKATMIVKTGDMLVVPPEKDEIYRIAKKEFGETYVQI</sequence>
<dbReference type="Proteomes" id="UP000198790">
    <property type="component" value="Unassembled WGS sequence"/>
</dbReference>
<name>A0A1I0YCJ7_9BACT</name>
<keyword evidence="2" id="KW-1185">Reference proteome</keyword>
<gene>
    <name evidence="1" type="ORF">SAMN04489723_104220</name>
</gene>
<proteinExistence type="predicted"/>
<protein>
    <submittedName>
        <fullName evidence="1">Uncharacterized protein</fullName>
    </submittedName>
</protein>
<reference evidence="1 2" key="1">
    <citation type="submission" date="2016-10" db="EMBL/GenBank/DDBJ databases">
        <authorList>
            <person name="de Groot N.N."/>
        </authorList>
    </citation>
    <scope>NUCLEOTIDE SEQUENCE [LARGE SCALE GENOMIC DNA]</scope>
    <source>
        <strain evidence="1 2">DSM 23399</strain>
    </source>
</reference>